<dbReference type="EMBL" id="CAXAMN010021917">
    <property type="protein sequence ID" value="CAK9064504.1"/>
    <property type="molecule type" value="Genomic_DNA"/>
</dbReference>
<organism evidence="2 3">
    <name type="scientific">Durusdinium trenchii</name>
    <dbReference type="NCBI Taxonomy" id="1381693"/>
    <lineage>
        <taxon>Eukaryota</taxon>
        <taxon>Sar</taxon>
        <taxon>Alveolata</taxon>
        <taxon>Dinophyceae</taxon>
        <taxon>Suessiales</taxon>
        <taxon>Symbiodiniaceae</taxon>
        <taxon>Durusdinium</taxon>
    </lineage>
</organism>
<evidence type="ECO:0000313" key="2">
    <source>
        <dbReference type="EMBL" id="CAK9064504.1"/>
    </source>
</evidence>
<dbReference type="Proteomes" id="UP001642484">
    <property type="component" value="Unassembled WGS sequence"/>
</dbReference>
<accession>A0ABP0NNZ7</accession>
<proteinExistence type="predicted"/>
<dbReference type="EMBL" id="CAXAMN010021806">
    <property type="protein sequence ID" value="CAK9063610.1"/>
    <property type="molecule type" value="Genomic_DNA"/>
</dbReference>
<comment type="caution">
    <text evidence="2">The sequence shown here is derived from an EMBL/GenBank/DDBJ whole genome shotgun (WGS) entry which is preliminary data.</text>
</comment>
<reference evidence="2 3" key="1">
    <citation type="submission" date="2024-02" db="EMBL/GenBank/DDBJ databases">
        <authorList>
            <person name="Chen Y."/>
            <person name="Shah S."/>
            <person name="Dougan E. K."/>
            <person name="Thang M."/>
            <person name="Chan C."/>
        </authorList>
    </citation>
    <scope>NUCLEOTIDE SEQUENCE [LARGE SCALE GENOMIC DNA]</scope>
</reference>
<evidence type="ECO:0000313" key="1">
    <source>
        <dbReference type="EMBL" id="CAK9063610.1"/>
    </source>
</evidence>
<protein>
    <submittedName>
        <fullName evidence="2">Uncharacterized protein</fullName>
    </submittedName>
</protein>
<name>A0ABP0NNZ7_9DINO</name>
<evidence type="ECO:0000313" key="3">
    <source>
        <dbReference type="Proteomes" id="UP001642484"/>
    </source>
</evidence>
<keyword evidence="3" id="KW-1185">Reference proteome</keyword>
<sequence>MEHSYRSRDILRLADSERFPQRVRGFTRLDSNAVVKFPCGFAVAVHHGRGTLAALWPLGRPKRLPAKMEHQGKLVPVQAPPELGEEFFQRPNFSVADGVHVRYGLEGDLRWIVNVRQGALNGLCLRFEPEGLLRPQDSGIFKEGVLTERWQESLLPDAWPLQRPVYSCDGFIGYVLSEIVLPMKKALQLALSPCEQRLCYEHHVDVDAVRPKELNQYPPGQGAETLEEVDVAAGGRSPREWWRPQVKIVDPSKVYDNFKERPFHFAPIGPSRRSPVEVTPFVSSRANQTAAFSGYQPAMAPVFQEEVDEDADLKDIFGLGAKKGPAELAACGKFLWAGPLGWPLDGRPTKTL</sequence>
<gene>
    <name evidence="1" type="ORF">CCMP2556_LOCUS31261</name>
    <name evidence="2" type="ORF">CCMP2556_LOCUS31701</name>
</gene>